<proteinExistence type="predicted"/>
<sequence>MSANENFYTGKNENPFKVKIEVIDGETYYKVENKNTEVSNNPNIPFGLGDAINLAKDIFPKLASPQCSLFLTSITFSKKLYVLTQKSIEKQKKNPDLDMEVEYTANIIEAGVSSVLSIYGGGATGKKLLDILFKDSPLYQTITGRIKGDISDGIGKYVADLYREKSAEFNTSLNPNSDTNKLEDIGDGNFIFEEKKADNSDDSSNNYADTPNVKITINPETGTVTETYPDGSMKISFDNSIKTINTDGSKEIIENKNNSLVKTSYDKDENITSSVALEEGQTISHIAQNTPYNSIELLEYNNLTLEQAKHLPVGFEVQIPKDVTVVDGEYGAIKIFEGYDETGVIVTPNEKITYDENSDLLIYGDNDKITFTNTDGTNPDKITYVDEVTNNYVEISKDSIGLYYKSLESNNKNLLLNTFFCPTYSLQRENLYSLSLLSSHKILSSSLEIEKNRISNNRFYKRKVV</sequence>
<dbReference type="HOGENOM" id="CLU_587483_0_0_7"/>
<reference evidence="1 2" key="1">
    <citation type="journal article" date="2010" name="Stand. Genomic Sci.">
        <title>Complete genome sequence of Arcobacter nitrofigilis type strain (CI).</title>
        <authorList>
            <person name="Pati A."/>
            <person name="Gronow S."/>
            <person name="Lapidus A."/>
            <person name="Copeland A."/>
            <person name="Glavina Del Rio T."/>
            <person name="Nolan M."/>
            <person name="Lucas S."/>
            <person name="Tice H."/>
            <person name="Cheng J.F."/>
            <person name="Han C."/>
            <person name="Chertkov O."/>
            <person name="Bruce D."/>
            <person name="Tapia R."/>
            <person name="Goodwin L."/>
            <person name="Pitluck S."/>
            <person name="Liolios K."/>
            <person name="Ivanova N."/>
            <person name="Mavromatis K."/>
            <person name="Chen A."/>
            <person name="Palaniappan K."/>
            <person name="Land M."/>
            <person name="Hauser L."/>
            <person name="Chang Y.J."/>
            <person name="Jeffries C.D."/>
            <person name="Detter J.C."/>
            <person name="Rohde M."/>
            <person name="Goker M."/>
            <person name="Bristow J."/>
            <person name="Eisen J.A."/>
            <person name="Markowitz V."/>
            <person name="Hugenholtz P."/>
            <person name="Klenk H.P."/>
            <person name="Kyrpides N.C."/>
        </authorList>
    </citation>
    <scope>NUCLEOTIDE SEQUENCE [LARGE SCALE GENOMIC DNA]</scope>
    <source>
        <strain evidence="2">ATCC 33309 / DSM 7299 / CCUG 15893 / LMG 7604 / NCTC 12251 / CI</strain>
    </source>
</reference>
<dbReference type="OrthoDB" id="5349347at2"/>
<organism evidence="1 2">
    <name type="scientific">Arcobacter nitrofigilis (strain ATCC 33309 / DSM 7299 / CCUG 15893 / LMG 7604 / NCTC 12251 / CI)</name>
    <name type="common">Campylobacter nitrofigilis</name>
    <dbReference type="NCBI Taxonomy" id="572480"/>
    <lineage>
        <taxon>Bacteria</taxon>
        <taxon>Pseudomonadati</taxon>
        <taxon>Campylobacterota</taxon>
        <taxon>Epsilonproteobacteria</taxon>
        <taxon>Campylobacterales</taxon>
        <taxon>Arcobacteraceae</taxon>
        <taxon>Arcobacter</taxon>
    </lineage>
</organism>
<dbReference type="Proteomes" id="UP000000939">
    <property type="component" value="Chromosome"/>
</dbReference>
<evidence type="ECO:0008006" key="3">
    <source>
        <dbReference type="Google" id="ProtNLM"/>
    </source>
</evidence>
<dbReference type="RefSeq" id="WP_013135294.1">
    <property type="nucleotide sequence ID" value="NC_014166.1"/>
</dbReference>
<gene>
    <name evidence="1" type="ordered locus">Arnit_1493</name>
</gene>
<accession>D5V5Y2</accession>
<evidence type="ECO:0000313" key="1">
    <source>
        <dbReference type="EMBL" id="ADG93149.1"/>
    </source>
</evidence>
<keyword evidence="2" id="KW-1185">Reference proteome</keyword>
<dbReference type="AlphaFoldDB" id="D5V5Y2"/>
<dbReference type="EMBL" id="CP001999">
    <property type="protein sequence ID" value="ADG93149.1"/>
    <property type="molecule type" value="Genomic_DNA"/>
</dbReference>
<dbReference type="KEGG" id="ant:Arnit_1493"/>
<protein>
    <recommendedName>
        <fullName evidence="3">LysM domain-containing protein</fullName>
    </recommendedName>
</protein>
<evidence type="ECO:0000313" key="2">
    <source>
        <dbReference type="Proteomes" id="UP000000939"/>
    </source>
</evidence>
<name>D5V5Y2_ARCNC</name>
<dbReference type="STRING" id="572480.Arnit_1493"/>